<feature type="chain" id="PRO_5025602689" evidence="2">
    <location>
        <begin position="19"/>
        <end position="292"/>
    </location>
</feature>
<dbReference type="AlphaFoldDB" id="A0A6A6AU54"/>
<evidence type="ECO:0000313" key="3">
    <source>
        <dbReference type="EMBL" id="KAF2135542.1"/>
    </source>
</evidence>
<proteinExistence type="predicted"/>
<protein>
    <submittedName>
        <fullName evidence="3">Uncharacterized protein</fullName>
    </submittedName>
</protein>
<evidence type="ECO:0000313" key="4">
    <source>
        <dbReference type="Proteomes" id="UP000799438"/>
    </source>
</evidence>
<organism evidence="3 4">
    <name type="scientific">Aplosporella prunicola CBS 121167</name>
    <dbReference type="NCBI Taxonomy" id="1176127"/>
    <lineage>
        <taxon>Eukaryota</taxon>
        <taxon>Fungi</taxon>
        <taxon>Dikarya</taxon>
        <taxon>Ascomycota</taxon>
        <taxon>Pezizomycotina</taxon>
        <taxon>Dothideomycetes</taxon>
        <taxon>Dothideomycetes incertae sedis</taxon>
        <taxon>Botryosphaeriales</taxon>
        <taxon>Aplosporellaceae</taxon>
        <taxon>Aplosporella</taxon>
    </lineage>
</organism>
<accession>A0A6A6AU54</accession>
<evidence type="ECO:0000256" key="2">
    <source>
        <dbReference type="SAM" id="SignalP"/>
    </source>
</evidence>
<keyword evidence="2" id="KW-0732">Signal</keyword>
<keyword evidence="4" id="KW-1185">Reference proteome</keyword>
<dbReference type="Proteomes" id="UP000799438">
    <property type="component" value="Unassembled WGS sequence"/>
</dbReference>
<evidence type="ECO:0000256" key="1">
    <source>
        <dbReference type="SAM" id="MobiDB-lite"/>
    </source>
</evidence>
<dbReference type="EMBL" id="ML995572">
    <property type="protein sequence ID" value="KAF2135542.1"/>
    <property type="molecule type" value="Genomic_DNA"/>
</dbReference>
<dbReference type="GeneID" id="54303008"/>
<dbReference type="RefSeq" id="XP_033391260.1">
    <property type="nucleotide sequence ID" value="XM_033545500.1"/>
</dbReference>
<feature type="signal peptide" evidence="2">
    <location>
        <begin position="1"/>
        <end position="18"/>
    </location>
</feature>
<sequence>MALFAVLQSLLLCKDCFGGSKRKNSTFLHGLSRLSKRAKYYLCFTVIAIATSAGREGRREKDLEFRNSSRNASINNIQTARKTIVVHPRSARWPVSFSTLNSKPVDDQATRATASKVKSVAPPGRDRAHLSRIFGCIARNQRPKQTVCGLCCKKSRMTRAHHHLRRKHDSAPALFRALAQAKPSRASRPLPSPTQQVRASYPRLPPAQRARPLRLVSRYAQPTDRAAHDAAALSTPHPARSTQLARQRQVGRHRPELHTHSSQKPKMQEGRIHGTGSCCWDINGGDAGEEDA</sequence>
<reference evidence="3" key="1">
    <citation type="journal article" date="2020" name="Stud. Mycol.">
        <title>101 Dothideomycetes genomes: a test case for predicting lifestyles and emergence of pathogens.</title>
        <authorList>
            <person name="Haridas S."/>
            <person name="Albert R."/>
            <person name="Binder M."/>
            <person name="Bloem J."/>
            <person name="Labutti K."/>
            <person name="Salamov A."/>
            <person name="Andreopoulos B."/>
            <person name="Baker S."/>
            <person name="Barry K."/>
            <person name="Bills G."/>
            <person name="Bluhm B."/>
            <person name="Cannon C."/>
            <person name="Castanera R."/>
            <person name="Culley D."/>
            <person name="Daum C."/>
            <person name="Ezra D."/>
            <person name="Gonzalez J."/>
            <person name="Henrissat B."/>
            <person name="Kuo A."/>
            <person name="Liang C."/>
            <person name="Lipzen A."/>
            <person name="Lutzoni F."/>
            <person name="Magnuson J."/>
            <person name="Mondo S."/>
            <person name="Nolan M."/>
            <person name="Ohm R."/>
            <person name="Pangilinan J."/>
            <person name="Park H.-J."/>
            <person name="Ramirez L."/>
            <person name="Alfaro M."/>
            <person name="Sun H."/>
            <person name="Tritt A."/>
            <person name="Yoshinaga Y."/>
            <person name="Zwiers L.-H."/>
            <person name="Turgeon B."/>
            <person name="Goodwin S."/>
            <person name="Spatafora J."/>
            <person name="Crous P."/>
            <person name="Grigoriev I."/>
        </authorList>
    </citation>
    <scope>NUCLEOTIDE SEQUENCE</scope>
    <source>
        <strain evidence="3">CBS 121167</strain>
    </source>
</reference>
<feature type="compositionally biased region" description="Low complexity" evidence="1">
    <location>
        <begin position="206"/>
        <end position="215"/>
    </location>
</feature>
<gene>
    <name evidence="3" type="ORF">K452DRAFT_347604</name>
</gene>
<name>A0A6A6AU54_9PEZI</name>
<feature type="region of interest" description="Disordered" evidence="1">
    <location>
        <begin position="180"/>
        <end position="292"/>
    </location>
</feature>